<dbReference type="Pfam" id="PF00563">
    <property type="entry name" value="EAL"/>
    <property type="match status" value="1"/>
</dbReference>
<dbReference type="SUPFAM" id="SSF52172">
    <property type="entry name" value="CheY-like"/>
    <property type="match status" value="1"/>
</dbReference>
<dbReference type="InterPro" id="IPR001633">
    <property type="entry name" value="EAL_dom"/>
</dbReference>
<dbReference type="GO" id="GO:0000160">
    <property type="term" value="P:phosphorelay signal transduction system"/>
    <property type="evidence" value="ECO:0007669"/>
    <property type="project" value="InterPro"/>
</dbReference>
<dbReference type="CDD" id="cd01948">
    <property type="entry name" value="EAL"/>
    <property type="match status" value="1"/>
</dbReference>
<gene>
    <name evidence="5" type="ORF">K7J14_06540</name>
</gene>
<dbReference type="InterPro" id="IPR035919">
    <property type="entry name" value="EAL_sf"/>
</dbReference>
<dbReference type="SUPFAM" id="SSF55073">
    <property type="entry name" value="Nucleotide cyclase"/>
    <property type="match status" value="1"/>
</dbReference>
<keyword evidence="1" id="KW-0597">Phosphoprotein</keyword>
<accession>A0AAE3EH72</accession>
<feature type="domain" description="GGDEF" evidence="4">
    <location>
        <begin position="361"/>
        <end position="488"/>
    </location>
</feature>
<dbReference type="Gene3D" id="3.30.70.270">
    <property type="match status" value="1"/>
</dbReference>
<dbReference type="InterPro" id="IPR050706">
    <property type="entry name" value="Cyclic-di-GMP_PDE-like"/>
</dbReference>
<dbReference type="SMART" id="SM00267">
    <property type="entry name" value="GGDEF"/>
    <property type="match status" value="1"/>
</dbReference>
<dbReference type="InterPro" id="IPR021800">
    <property type="entry name" value="DUF3369"/>
</dbReference>
<dbReference type="SMART" id="SM00052">
    <property type="entry name" value="EAL"/>
    <property type="match status" value="1"/>
</dbReference>
<dbReference type="RefSeq" id="WP_230754541.1">
    <property type="nucleotide sequence ID" value="NZ_JAINWA010000001.1"/>
</dbReference>
<dbReference type="Pfam" id="PF00990">
    <property type="entry name" value="GGDEF"/>
    <property type="match status" value="1"/>
</dbReference>
<name>A0AAE3EH72_9SPIR</name>
<comment type="caution">
    <text evidence="5">The sequence shown here is derived from an EMBL/GenBank/DDBJ whole genome shotgun (WGS) entry which is preliminary data.</text>
</comment>
<dbReference type="Pfam" id="PF11849">
    <property type="entry name" value="DUF3369"/>
    <property type="match status" value="1"/>
</dbReference>
<dbReference type="PROSITE" id="PS50883">
    <property type="entry name" value="EAL"/>
    <property type="match status" value="1"/>
</dbReference>
<dbReference type="SUPFAM" id="SSF141868">
    <property type="entry name" value="EAL domain-like"/>
    <property type="match status" value="1"/>
</dbReference>
<dbReference type="InterPro" id="IPR001789">
    <property type="entry name" value="Sig_transdc_resp-reg_receiver"/>
</dbReference>
<feature type="domain" description="EAL" evidence="3">
    <location>
        <begin position="497"/>
        <end position="751"/>
    </location>
</feature>
<feature type="domain" description="Response regulatory" evidence="2">
    <location>
        <begin position="34"/>
        <end position="158"/>
    </location>
</feature>
<dbReference type="GO" id="GO:0071111">
    <property type="term" value="F:cyclic-guanylate-specific phosphodiesterase activity"/>
    <property type="evidence" value="ECO:0007669"/>
    <property type="project" value="InterPro"/>
</dbReference>
<dbReference type="Gene3D" id="3.20.20.450">
    <property type="entry name" value="EAL domain"/>
    <property type="match status" value="1"/>
</dbReference>
<dbReference type="PROSITE" id="PS50110">
    <property type="entry name" value="RESPONSE_REGULATORY"/>
    <property type="match status" value="1"/>
</dbReference>
<dbReference type="Proteomes" id="UP001198163">
    <property type="component" value="Unassembled WGS sequence"/>
</dbReference>
<feature type="modified residue" description="4-aspartylphosphate" evidence="1">
    <location>
        <position position="89"/>
    </location>
</feature>
<organism evidence="5 6">
    <name type="scientific">Teretinema zuelzerae</name>
    <dbReference type="NCBI Taxonomy" id="156"/>
    <lineage>
        <taxon>Bacteria</taxon>
        <taxon>Pseudomonadati</taxon>
        <taxon>Spirochaetota</taxon>
        <taxon>Spirochaetia</taxon>
        <taxon>Spirochaetales</taxon>
        <taxon>Treponemataceae</taxon>
        <taxon>Teretinema</taxon>
    </lineage>
</organism>
<dbReference type="InterPro" id="IPR000160">
    <property type="entry name" value="GGDEF_dom"/>
</dbReference>
<dbReference type="PANTHER" id="PTHR33121">
    <property type="entry name" value="CYCLIC DI-GMP PHOSPHODIESTERASE PDEF"/>
    <property type="match status" value="1"/>
</dbReference>
<evidence type="ECO:0000256" key="1">
    <source>
        <dbReference type="PROSITE-ProRule" id="PRU00169"/>
    </source>
</evidence>
<dbReference type="Gene3D" id="3.40.50.2300">
    <property type="match status" value="1"/>
</dbReference>
<dbReference type="CDD" id="cd01949">
    <property type="entry name" value="GGDEF"/>
    <property type="match status" value="1"/>
</dbReference>
<dbReference type="AlphaFoldDB" id="A0AAE3EH72"/>
<evidence type="ECO:0000313" key="5">
    <source>
        <dbReference type="EMBL" id="MCD1654361.1"/>
    </source>
</evidence>
<dbReference type="PROSITE" id="PS50887">
    <property type="entry name" value="GGDEF"/>
    <property type="match status" value="1"/>
</dbReference>
<dbReference type="InterPro" id="IPR029787">
    <property type="entry name" value="Nucleotide_cyclase"/>
</dbReference>
<protein>
    <submittedName>
        <fullName evidence="5">EAL domain-containing protein</fullName>
    </submittedName>
</protein>
<reference evidence="5" key="1">
    <citation type="submission" date="2021-08" db="EMBL/GenBank/DDBJ databases">
        <title>Comparative analyses of Brucepasteria parasyntrophica and Teretinema zuelzerae.</title>
        <authorList>
            <person name="Song Y."/>
            <person name="Brune A."/>
        </authorList>
    </citation>
    <scope>NUCLEOTIDE SEQUENCE</scope>
    <source>
        <strain evidence="5">DSM 1903</strain>
    </source>
</reference>
<evidence type="ECO:0000313" key="6">
    <source>
        <dbReference type="Proteomes" id="UP001198163"/>
    </source>
</evidence>
<evidence type="ECO:0000259" key="4">
    <source>
        <dbReference type="PROSITE" id="PS50887"/>
    </source>
</evidence>
<proteinExistence type="predicted"/>
<dbReference type="InterPro" id="IPR011006">
    <property type="entry name" value="CheY-like_superfamily"/>
</dbReference>
<dbReference type="InterPro" id="IPR043128">
    <property type="entry name" value="Rev_trsase/Diguanyl_cyclase"/>
</dbReference>
<dbReference type="NCBIfam" id="TIGR00254">
    <property type="entry name" value="GGDEF"/>
    <property type="match status" value="1"/>
</dbReference>
<evidence type="ECO:0000259" key="3">
    <source>
        <dbReference type="PROSITE" id="PS50883"/>
    </source>
</evidence>
<sequence>MSEERIVFLKEEETDPIESDYPQGFSADDHCCWDILIVDDDPDVHDATVFALKGLLVFDRELRFHHAYSAKEALSVIAQNPGIALILLDAVMETEDAGLAIVKAIRDDLGRDDVRIILRTGQPGQVPELETITRYDINDYKTKSELTRTKLMTSVIAALRSWTQIRRIGKSRRGLEKIVEASNELLQEQGLQRFADGVITQMAGLFDLEPEGIVCVMDPGTGWALSDALPGSECCIIAAAGQYRRYINKNLGELQNREISESIFASLRNRRNIIGEKSLTVFFGEASGTAFATWIASPVPLKDLDTHLLEVFCSNISICANNITLVNRLKEQAWIDPGLQMPNLPALVEKMKTILAQEGERPLTLCILDIDGFNQINEILGYEYGDEILRALVARLREFLPPETFAARVASDVFALIGAPETFSQSLLKKISLMPIQTPDGERTLSISASLTSIDSTDGNASTHLRNGFIALKRAKSEGIGQIVRYSGSIGTETRERIRLLHELKGAFAAHKLFLVFQPQYMMPERKIFCCEALLRWKNDEGEFIPPDTFIPLAEQAGLIVPMGIWILRSALAALKTIHQAGFPDIKIAVNVSAVQMRHQDFLSELDLALEETGIDPRHLELEITEFISIIGIDNVLHLLNEIRSRGISLAIDDFGTGYSSLASIDKWPIHRIKIDKSFIKHLDDAEEKARLVDLLISLADRLSLNILAEGVETQSQFDRLLELGCQEIQGFLLSTPLGLEDLIRLLQKGVADAC</sequence>
<evidence type="ECO:0000259" key="2">
    <source>
        <dbReference type="PROSITE" id="PS50110"/>
    </source>
</evidence>
<dbReference type="PANTHER" id="PTHR33121:SF70">
    <property type="entry name" value="SIGNALING PROTEIN YKOW"/>
    <property type="match status" value="1"/>
</dbReference>
<dbReference type="EMBL" id="JAINWA010000001">
    <property type="protein sequence ID" value="MCD1654361.1"/>
    <property type="molecule type" value="Genomic_DNA"/>
</dbReference>
<keyword evidence="6" id="KW-1185">Reference proteome</keyword>